<gene>
    <name evidence="1" type="ORF">DRF60_19525</name>
</gene>
<accession>A0A3D9D641</accession>
<dbReference type="AlphaFoldDB" id="A0A3D9D641"/>
<evidence type="ECO:0000313" key="1">
    <source>
        <dbReference type="EMBL" id="REC73418.1"/>
    </source>
</evidence>
<reference evidence="1 2" key="1">
    <citation type="journal article" date="2010" name="Syst. Appl. Microbiol.">
        <title>Four new species of Chryseobacterium from the rhizosphere of coastal sand dune plants, Chryseobacterium elymi sp. nov., Chryseobacterium hagamense sp. nov., Chryseobacterium lathyri sp. nov. and Chryseobacterium rhizosphaerae sp. nov.</title>
        <authorList>
            <person name="Cho S.H."/>
            <person name="Lee K.S."/>
            <person name="Shin D.S."/>
            <person name="Han J.H."/>
            <person name="Park K.S."/>
            <person name="Lee C.H."/>
            <person name="Park K.H."/>
            <person name="Kim S.B."/>
        </authorList>
    </citation>
    <scope>NUCLEOTIDE SEQUENCE [LARGE SCALE GENOMIC DNA]</scope>
    <source>
        <strain evidence="1 2">KCTC 22547</strain>
    </source>
</reference>
<evidence type="ECO:0000313" key="2">
    <source>
        <dbReference type="Proteomes" id="UP000257030"/>
    </source>
</evidence>
<dbReference type="OrthoDB" id="1274870at2"/>
<proteinExistence type="predicted"/>
<keyword evidence="2" id="KW-1185">Reference proteome</keyword>
<dbReference type="RefSeq" id="WP_116014734.1">
    <property type="nucleotide sequence ID" value="NZ_QNUH01000028.1"/>
</dbReference>
<organism evidence="1 2">
    <name type="scientific">Chryseobacterium elymi</name>
    <dbReference type="NCBI Taxonomy" id="395936"/>
    <lineage>
        <taxon>Bacteria</taxon>
        <taxon>Pseudomonadati</taxon>
        <taxon>Bacteroidota</taxon>
        <taxon>Flavobacteriia</taxon>
        <taxon>Flavobacteriales</taxon>
        <taxon>Weeksellaceae</taxon>
        <taxon>Chryseobacterium group</taxon>
        <taxon>Chryseobacterium</taxon>
    </lineage>
</organism>
<dbReference type="EMBL" id="QNUH01000028">
    <property type="protein sequence ID" value="REC73418.1"/>
    <property type="molecule type" value="Genomic_DNA"/>
</dbReference>
<comment type="caution">
    <text evidence="1">The sequence shown here is derived from an EMBL/GenBank/DDBJ whole genome shotgun (WGS) entry which is preliminary data.</text>
</comment>
<protein>
    <submittedName>
        <fullName evidence="1">Uncharacterized protein</fullName>
    </submittedName>
</protein>
<name>A0A3D9D641_9FLAO</name>
<sequence>MKAWTLFFVILFSNIYEQHHISTKCITGNGFLQNSAKTIVKNDHDFTRFFTKAVQKKLQLLYIQQKKETFCFHTFENNQKLTPITTGTKIEYLPRSMAIIPLRLNPNAVFQRAIVETTPIKKFI</sequence>
<dbReference type="Proteomes" id="UP000257030">
    <property type="component" value="Unassembled WGS sequence"/>
</dbReference>